<dbReference type="EMBL" id="JAWDJW010004740">
    <property type="protein sequence ID" value="KAK3072323.1"/>
    <property type="molecule type" value="Genomic_DNA"/>
</dbReference>
<reference evidence="1" key="1">
    <citation type="submission" date="2024-09" db="EMBL/GenBank/DDBJ databases">
        <title>Black Yeasts Isolated from many extreme environments.</title>
        <authorList>
            <person name="Coleine C."/>
            <person name="Stajich J.E."/>
            <person name="Selbmann L."/>
        </authorList>
    </citation>
    <scope>NUCLEOTIDE SEQUENCE</scope>
    <source>
        <strain evidence="1">CCFEE 5737</strain>
    </source>
</reference>
<evidence type="ECO:0000313" key="2">
    <source>
        <dbReference type="Proteomes" id="UP001186974"/>
    </source>
</evidence>
<organism evidence="1 2">
    <name type="scientific">Coniosporium uncinatum</name>
    <dbReference type="NCBI Taxonomy" id="93489"/>
    <lineage>
        <taxon>Eukaryota</taxon>
        <taxon>Fungi</taxon>
        <taxon>Dikarya</taxon>
        <taxon>Ascomycota</taxon>
        <taxon>Pezizomycotina</taxon>
        <taxon>Dothideomycetes</taxon>
        <taxon>Dothideomycetes incertae sedis</taxon>
        <taxon>Coniosporium</taxon>
    </lineage>
</organism>
<gene>
    <name evidence="1" type="ORF">LTS18_014661</name>
</gene>
<keyword evidence="2" id="KW-1185">Reference proteome</keyword>
<dbReference type="Proteomes" id="UP001186974">
    <property type="component" value="Unassembled WGS sequence"/>
</dbReference>
<name>A0ACC3DH84_9PEZI</name>
<comment type="caution">
    <text evidence="1">The sequence shown here is derived from an EMBL/GenBank/DDBJ whole genome shotgun (WGS) entry which is preliminary data.</text>
</comment>
<evidence type="ECO:0000313" key="1">
    <source>
        <dbReference type="EMBL" id="KAK3072323.1"/>
    </source>
</evidence>
<accession>A0ACC3DH84</accession>
<protein>
    <submittedName>
        <fullName evidence="1">Uncharacterized protein</fullName>
    </submittedName>
</protein>
<sequence>MKLPDTYGGVEKSIVMANLERDEDPEDHFPPEANSEPADIVNYPSVKDDQQPDGDGGWNVMDHLEQALNSGSAPVKDEAGGSGAQPEAPPPRLDPSTEDILAALGVSGSPKPVYPTTGPGYVGPRTGPPLHEAQPVTSPPVKQEGYQQSYPHTPTGYQQPAQAGYQQPCPNHQQQYPPPPPQRQRSASFDPWKADQLPNGRNSPDRPVSRGSNGTQPGGDFDEPMQIGQAEAGAQIPPGLFRTESENARKRSLPEPESSERQRQEDDTMYKKRKSQPSVNSAYR</sequence>
<proteinExistence type="predicted"/>